<proteinExistence type="predicted"/>
<evidence type="ECO:0000256" key="2">
    <source>
        <dbReference type="ARBA" id="ARBA00023125"/>
    </source>
</evidence>
<dbReference type="InterPro" id="IPR012318">
    <property type="entry name" value="HTH_CRP"/>
</dbReference>
<keyword evidence="6" id="KW-0675">Receptor</keyword>
<keyword evidence="2" id="KW-0238">DNA-binding</keyword>
<protein>
    <submittedName>
        <fullName evidence="7">Cyclic nucleotide-binding domain-containing protein</fullName>
    </submittedName>
    <submittedName>
        <fullName evidence="9">Transcriptional regulator Dnr</fullName>
    </submittedName>
    <submittedName>
        <fullName evidence="6">cAMP receptor protein</fullName>
    </submittedName>
</protein>
<dbReference type="Pfam" id="PF13545">
    <property type="entry name" value="HTH_Crp_2"/>
    <property type="match status" value="1"/>
</dbReference>
<dbReference type="Proteomes" id="UP001297540">
    <property type="component" value="Chromosome"/>
</dbReference>
<dbReference type="RefSeq" id="WP_003084891.1">
    <property type="nucleotide sequence ID" value="NZ_AP014622.1"/>
</dbReference>
<evidence type="ECO:0000313" key="9">
    <source>
        <dbReference type="EMBL" id="WOS78745.1"/>
    </source>
</evidence>
<accession>A0A071KY08</accession>
<reference evidence="10" key="2">
    <citation type="submission" date="2015-06" db="EMBL/GenBank/DDBJ databases">
        <authorList>
            <person name="Radhakrishnan Rajesh"/>
            <person name="Underwood Anthony"/>
            <person name="Al-Shahib Ali"/>
        </authorList>
    </citation>
    <scope>NUCLEOTIDE SEQUENCE [LARGE SCALE GENOMIC DNA]</scope>
    <source>
        <strain evidence="10">P19_London_7_VIM_2_05_10</strain>
    </source>
</reference>
<evidence type="ECO:0000313" key="7">
    <source>
        <dbReference type="EMBL" id="MUI34805.1"/>
    </source>
</evidence>
<dbReference type="EMBL" id="CP136986">
    <property type="protein sequence ID" value="WOS78745.1"/>
    <property type="molecule type" value="Genomic_DNA"/>
</dbReference>
<name>A0A071KY08_PSEAI</name>
<dbReference type="KEGG" id="paeb:NCGM1900_0538"/>
<dbReference type="PANTHER" id="PTHR24567:SF68">
    <property type="entry name" value="DNA-BINDING TRANSCRIPTIONAL DUAL REGULATOR CRP"/>
    <property type="match status" value="1"/>
</dbReference>
<evidence type="ECO:0000256" key="3">
    <source>
        <dbReference type="ARBA" id="ARBA00023163"/>
    </source>
</evidence>
<dbReference type="Gene3D" id="2.60.120.10">
    <property type="entry name" value="Jelly Rolls"/>
    <property type="match status" value="1"/>
</dbReference>
<dbReference type="SUPFAM" id="SSF46785">
    <property type="entry name" value="Winged helix' DNA-binding domain"/>
    <property type="match status" value="1"/>
</dbReference>
<dbReference type="OMA" id="HAIIEMC"/>
<evidence type="ECO:0000313" key="10">
    <source>
        <dbReference type="Proteomes" id="UP000045039"/>
    </source>
</evidence>
<dbReference type="Proteomes" id="UP000433532">
    <property type="component" value="Unassembled WGS sequence"/>
</dbReference>
<evidence type="ECO:0000313" key="11">
    <source>
        <dbReference type="Proteomes" id="UP000433532"/>
    </source>
</evidence>
<dbReference type="SUPFAM" id="SSF51206">
    <property type="entry name" value="cAMP-binding domain-like"/>
    <property type="match status" value="1"/>
</dbReference>
<dbReference type="AlphaFoldDB" id="A0A071KY08"/>
<feature type="domain" description="HTH crp-type" evidence="5">
    <location>
        <begin position="151"/>
        <end position="221"/>
    </location>
</feature>
<dbReference type="CDD" id="cd00038">
    <property type="entry name" value="CAP_ED"/>
    <property type="match status" value="1"/>
</dbReference>
<dbReference type="PROSITE" id="PS51063">
    <property type="entry name" value="HTH_CRP_2"/>
    <property type="match status" value="1"/>
</dbReference>
<dbReference type="PANTHER" id="PTHR24567">
    <property type="entry name" value="CRP FAMILY TRANSCRIPTIONAL REGULATORY PROTEIN"/>
    <property type="match status" value="1"/>
</dbReference>
<reference evidence="7 11" key="3">
    <citation type="submission" date="2019-11" db="EMBL/GenBank/DDBJ databases">
        <title>Genomes of ocular Pseudomonas aeruginosa isolates.</title>
        <authorList>
            <person name="Khan M."/>
            <person name="Rice S.A."/>
            <person name="Willcox M.D.P."/>
            <person name="Stapleton F."/>
        </authorList>
    </citation>
    <scope>NUCLEOTIDE SEQUENCE [LARGE SCALE GENOMIC DNA]</scope>
    <source>
        <strain evidence="7 11">PA221</strain>
    </source>
</reference>
<evidence type="ECO:0000313" key="6">
    <source>
        <dbReference type="EMBL" id="CRO57011.1"/>
    </source>
</evidence>
<dbReference type="InterPro" id="IPR014710">
    <property type="entry name" value="RmlC-like_jellyroll"/>
</dbReference>
<dbReference type="InterPro" id="IPR036390">
    <property type="entry name" value="WH_DNA-bd_sf"/>
</dbReference>
<dbReference type="SMART" id="SM00100">
    <property type="entry name" value="cNMP"/>
    <property type="match status" value="1"/>
</dbReference>
<keyword evidence="1" id="KW-0805">Transcription regulation</keyword>
<dbReference type="Proteomes" id="UP000045039">
    <property type="component" value="Unassembled WGS sequence"/>
</dbReference>
<dbReference type="Gene3D" id="1.10.10.10">
    <property type="entry name" value="Winged helix-like DNA-binding domain superfamily/Winged helix DNA-binding domain"/>
    <property type="match status" value="1"/>
</dbReference>
<evidence type="ECO:0000259" key="4">
    <source>
        <dbReference type="PROSITE" id="PS50042"/>
    </source>
</evidence>
<dbReference type="EMBL" id="WOAD01000004">
    <property type="protein sequence ID" value="MUI34805.1"/>
    <property type="molecule type" value="Genomic_DNA"/>
</dbReference>
<keyword evidence="3" id="KW-0804">Transcription</keyword>
<dbReference type="EMBL" id="CVVU01000111">
    <property type="protein sequence ID" value="CRO57011.1"/>
    <property type="molecule type" value="Genomic_DNA"/>
</dbReference>
<reference evidence="8" key="4">
    <citation type="submission" date="2020-01" db="EMBL/GenBank/DDBJ databases">
        <title>Bacteria Cultured from War Wounds Associated with the Conflict in Eastern Ukraine.</title>
        <authorList>
            <person name="Snesrud E."/>
            <person name="Galac M.R."/>
            <person name="Mc Gann P."/>
            <person name="Valentine K."/>
            <person name="Viacheslav K."/>
        </authorList>
    </citation>
    <scope>NUCLEOTIDE SEQUENCE</scope>
    <source>
        <strain evidence="8">VNMU148</strain>
    </source>
</reference>
<evidence type="ECO:0000256" key="1">
    <source>
        <dbReference type="ARBA" id="ARBA00023015"/>
    </source>
</evidence>
<gene>
    <name evidence="9" type="primary">dnr</name>
    <name evidence="6" type="synonym">crp_2</name>
    <name evidence="7" type="ORF">GNQ48_07290</name>
    <name evidence="8" type="ORF">GUL26_17930</name>
    <name evidence="9" type="ORF">L4V69_06260</name>
    <name evidence="6" type="ORF">PAERUG_P19_London_7_VIM_2_05_10_01985</name>
</gene>
<evidence type="ECO:0000259" key="5">
    <source>
        <dbReference type="PROSITE" id="PS51063"/>
    </source>
</evidence>
<feature type="domain" description="Cyclic nucleotide-binding" evidence="4">
    <location>
        <begin position="16"/>
        <end position="137"/>
    </location>
</feature>
<reference evidence="9" key="5">
    <citation type="submission" date="2023-06" db="EMBL/GenBank/DDBJ databases">
        <authorList>
            <consortium name="Clinical and Environmental Microbiology Branch: Whole genome sequencing antimicrobial resistance pathogens in the healthcare setting"/>
        </authorList>
    </citation>
    <scope>NUCLEOTIDE SEQUENCE</scope>
    <source>
        <strain evidence="9">2021CK-01020</strain>
    </source>
</reference>
<sequence>MEFQRVHQQLLQSHHLFEPLSPVQLQELLASSDLVNLDKGAYVFRQGEPAHAFYYLISGCVKIYRLTPEGQEKILEVTNERNTFAEAMMFMDTPNYVATAQAVVPSQLFRFSNKAYLRQLQDNTPLALALLAKLSTRLHQRIDEIETLSLKNATHRVVRYLLTLAAHAPGENCRVEIPVAKQLVAGHLSIQPETFSRIMHRLGDEGIIRLDGREISILDRERLECFE</sequence>
<dbReference type="InterPro" id="IPR000595">
    <property type="entry name" value="cNMP-bd_dom"/>
</dbReference>
<reference evidence="9" key="6">
    <citation type="submission" date="2023-10" db="EMBL/GenBank/DDBJ databases">
        <title>Pathogen: clinical or host-associated sample.</title>
        <authorList>
            <person name="Hergert J."/>
            <person name="Casey R."/>
            <person name="Wagner J."/>
            <person name="Young E.L."/>
            <person name="Oakeson K.F."/>
        </authorList>
    </citation>
    <scope>NUCLEOTIDE SEQUENCE</scope>
    <source>
        <strain evidence="9">2021CK-01020</strain>
    </source>
</reference>
<dbReference type="GO" id="GO:0005829">
    <property type="term" value="C:cytosol"/>
    <property type="evidence" value="ECO:0007669"/>
    <property type="project" value="TreeGrafter"/>
</dbReference>
<dbReference type="Proteomes" id="UP000644192">
    <property type="component" value="Unassembled WGS sequence"/>
</dbReference>
<reference evidence="6" key="1">
    <citation type="submission" date="2015-06" db="EMBL/GenBank/DDBJ databases">
        <authorList>
            <person name="Radhakrishnan R."/>
            <person name="Underwood A."/>
            <person name="Al-Shahib A."/>
        </authorList>
    </citation>
    <scope>NUCLEOTIDE SEQUENCE</scope>
    <source>
        <strain evidence="6">P19_London_7_VIM_2_05_10</strain>
    </source>
</reference>
<evidence type="ECO:0000313" key="8">
    <source>
        <dbReference type="EMBL" id="MZZ14130.1"/>
    </source>
</evidence>
<dbReference type="PROSITE" id="PS50042">
    <property type="entry name" value="CNMP_BINDING_3"/>
    <property type="match status" value="1"/>
</dbReference>
<dbReference type="InterPro" id="IPR050397">
    <property type="entry name" value="Env_Response_Regulators"/>
</dbReference>
<dbReference type="Pfam" id="PF00027">
    <property type="entry name" value="cNMP_binding"/>
    <property type="match status" value="1"/>
</dbReference>
<dbReference type="SMART" id="SM00419">
    <property type="entry name" value="HTH_CRP"/>
    <property type="match status" value="1"/>
</dbReference>
<dbReference type="EMBL" id="WXZT01000012">
    <property type="protein sequence ID" value="MZZ14130.1"/>
    <property type="molecule type" value="Genomic_DNA"/>
</dbReference>
<dbReference type="GO" id="GO:0003677">
    <property type="term" value="F:DNA binding"/>
    <property type="evidence" value="ECO:0007669"/>
    <property type="project" value="UniProtKB-KW"/>
</dbReference>
<dbReference type="InterPro" id="IPR036388">
    <property type="entry name" value="WH-like_DNA-bd_sf"/>
</dbReference>
<organism evidence="7 11">
    <name type="scientific">Pseudomonas aeruginosa</name>
    <dbReference type="NCBI Taxonomy" id="287"/>
    <lineage>
        <taxon>Bacteria</taxon>
        <taxon>Pseudomonadati</taxon>
        <taxon>Pseudomonadota</taxon>
        <taxon>Gammaproteobacteria</taxon>
        <taxon>Pseudomonadales</taxon>
        <taxon>Pseudomonadaceae</taxon>
        <taxon>Pseudomonas</taxon>
    </lineage>
</organism>
<dbReference type="InterPro" id="IPR018490">
    <property type="entry name" value="cNMP-bd_dom_sf"/>
</dbReference>
<dbReference type="GO" id="GO:0003700">
    <property type="term" value="F:DNA-binding transcription factor activity"/>
    <property type="evidence" value="ECO:0007669"/>
    <property type="project" value="TreeGrafter"/>
</dbReference>